<dbReference type="Gene3D" id="1.10.10.60">
    <property type="entry name" value="Homeodomain-like"/>
    <property type="match status" value="2"/>
</dbReference>
<accession>A0ABX3ESS2</accession>
<proteinExistence type="predicted"/>
<keyword evidence="2" id="KW-0238">DNA-binding</keyword>
<dbReference type="InterPro" id="IPR037923">
    <property type="entry name" value="HTH-like"/>
</dbReference>
<evidence type="ECO:0000256" key="2">
    <source>
        <dbReference type="ARBA" id="ARBA00023125"/>
    </source>
</evidence>
<keyword evidence="3" id="KW-0804">Transcription</keyword>
<dbReference type="Proteomes" id="UP000186058">
    <property type="component" value="Unassembled WGS sequence"/>
</dbReference>
<dbReference type="InterPro" id="IPR018060">
    <property type="entry name" value="HTH_AraC"/>
</dbReference>
<dbReference type="SMART" id="SM00342">
    <property type="entry name" value="HTH_ARAC"/>
    <property type="match status" value="1"/>
</dbReference>
<gene>
    <name evidence="5" type="ORF">A3844_06210</name>
</gene>
<evidence type="ECO:0000313" key="5">
    <source>
        <dbReference type="EMBL" id="OKP89572.1"/>
    </source>
</evidence>
<reference evidence="5 6" key="1">
    <citation type="submission" date="2016-03" db="EMBL/GenBank/DDBJ databases">
        <authorList>
            <person name="Sant'Anna F.H."/>
            <person name="Ambrosini A."/>
            <person name="Souza R."/>
            <person name="Bach E."/>
            <person name="Fernandes G."/>
            <person name="Balsanelli E."/>
            <person name="Baura V.A."/>
            <person name="Souza E.M."/>
            <person name="Passaglia L."/>
        </authorList>
    </citation>
    <scope>NUCLEOTIDE SEQUENCE [LARGE SCALE GENOMIC DNA]</scope>
    <source>
        <strain evidence="5 6">P26E</strain>
    </source>
</reference>
<protein>
    <submittedName>
        <fullName evidence="5">AraC family transcriptional regulator</fullName>
    </submittedName>
</protein>
<dbReference type="PRINTS" id="PR00032">
    <property type="entry name" value="HTHARAC"/>
</dbReference>
<dbReference type="InterPro" id="IPR009057">
    <property type="entry name" value="Homeodomain-like_sf"/>
</dbReference>
<dbReference type="EMBL" id="LVWI01000014">
    <property type="protein sequence ID" value="OKP89572.1"/>
    <property type="molecule type" value="Genomic_DNA"/>
</dbReference>
<organism evidence="5 6">
    <name type="scientific">Paenibacillus helianthi</name>
    <dbReference type="NCBI Taxonomy" id="1349432"/>
    <lineage>
        <taxon>Bacteria</taxon>
        <taxon>Bacillati</taxon>
        <taxon>Bacillota</taxon>
        <taxon>Bacilli</taxon>
        <taxon>Bacillales</taxon>
        <taxon>Paenibacillaceae</taxon>
        <taxon>Paenibacillus</taxon>
    </lineage>
</organism>
<keyword evidence="1" id="KW-0805">Transcription regulation</keyword>
<dbReference type="PANTHER" id="PTHR43280">
    <property type="entry name" value="ARAC-FAMILY TRANSCRIPTIONAL REGULATOR"/>
    <property type="match status" value="1"/>
</dbReference>
<evidence type="ECO:0000313" key="6">
    <source>
        <dbReference type="Proteomes" id="UP000186058"/>
    </source>
</evidence>
<name>A0ABX3ESS2_9BACL</name>
<evidence type="ECO:0000259" key="4">
    <source>
        <dbReference type="PROSITE" id="PS01124"/>
    </source>
</evidence>
<sequence length="304" mass="34454">MDILQFSVPPLPHYIISGLNQFQTGYLHPNRQHIQVFDLLIVRQGCLYIGEEDRSFTVNAGEALILRPDCHHYGSEGCREDTAYYWLHFQTSGSWSVDSASSSVLYEAGGAMIDPAVESSVSAEPLPAAYFGIGPFSLRLSQHITLLQPARIEELLLQLEQLKSNAHLTSVRFRQQILFQEILQQLAASIEQGRSGSQSTACAEQAASFLRAHYREEITTARLGESLNFHPVYIARCMNREYGCSPIEYLLRYRIEQSKLLLMQTSFPIARIAEEVGFNQAPYFSSSFMKLEGISPRQYRQRFS</sequence>
<evidence type="ECO:0000256" key="3">
    <source>
        <dbReference type="ARBA" id="ARBA00023163"/>
    </source>
</evidence>
<dbReference type="RefSeq" id="WP_074106940.1">
    <property type="nucleotide sequence ID" value="NZ_LVWI01000014.1"/>
</dbReference>
<dbReference type="PROSITE" id="PS01124">
    <property type="entry name" value="HTH_ARAC_FAMILY_2"/>
    <property type="match status" value="1"/>
</dbReference>
<dbReference type="Pfam" id="PF12833">
    <property type="entry name" value="HTH_18"/>
    <property type="match status" value="1"/>
</dbReference>
<dbReference type="PANTHER" id="PTHR43280:SF2">
    <property type="entry name" value="HTH-TYPE TRANSCRIPTIONAL REGULATOR EXSA"/>
    <property type="match status" value="1"/>
</dbReference>
<dbReference type="SUPFAM" id="SSF46689">
    <property type="entry name" value="Homeodomain-like"/>
    <property type="match status" value="2"/>
</dbReference>
<evidence type="ECO:0000256" key="1">
    <source>
        <dbReference type="ARBA" id="ARBA00023015"/>
    </source>
</evidence>
<dbReference type="SUPFAM" id="SSF51215">
    <property type="entry name" value="Regulatory protein AraC"/>
    <property type="match status" value="1"/>
</dbReference>
<feature type="domain" description="HTH araC/xylS-type" evidence="4">
    <location>
        <begin position="204"/>
        <end position="302"/>
    </location>
</feature>
<keyword evidence="6" id="KW-1185">Reference proteome</keyword>
<comment type="caution">
    <text evidence="5">The sequence shown here is derived from an EMBL/GenBank/DDBJ whole genome shotgun (WGS) entry which is preliminary data.</text>
</comment>
<dbReference type="InterPro" id="IPR020449">
    <property type="entry name" value="Tscrpt_reg_AraC-type_HTH"/>
</dbReference>